<dbReference type="Proteomes" id="UP001596425">
    <property type="component" value="Unassembled WGS sequence"/>
</dbReference>
<evidence type="ECO:0000256" key="2">
    <source>
        <dbReference type="ARBA" id="ARBA00005318"/>
    </source>
</evidence>
<dbReference type="InterPro" id="IPR043129">
    <property type="entry name" value="ATPase_NBD"/>
</dbReference>
<evidence type="ECO:0000256" key="1">
    <source>
        <dbReference type="ARBA" id="ARBA00004377"/>
    </source>
</evidence>
<dbReference type="Pfam" id="PF05134">
    <property type="entry name" value="T2SSL"/>
    <property type="match status" value="1"/>
</dbReference>
<dbReference type="EMBL" id="JBHSVR010000001">
    <property type="protein sequence ID" value="MFC6635657.1"/>
    <property type="molecule type" value="Genomic_DNA"/>
</dbReference>
<dbReference type="InterPro" id="IPR024230">
    <property type="entry name" value="GspL_cyto_dom"/>
</dbReference>
<organism evidence="12 13">
    <name type="scientific">Microbulbifer taiwanensis</name>
    <dbReference type="NCBI Taxonomy" id="986746"/>
    <lineage>
        <taxon>Bacteria</taxon>
        <taxon>Pseudomonadati</taxon>
        <taxon>Pseudomonadota</taxon>
        <taxon>Gammaproteobacteria</taxon>
        <taxon>Cellvibrionales</taxon>
        <taxon>Microbulbiferaceae</taxon>
        <taxon>Microbulbifer</taxon>
    </lineage>
</organism>
<evidence type="ECO:0000256" key="5">
    <source>
        <dbReference type="ARBA" id="ARBA00022519"/>
    </source>
</evidence>
<proteinExistence type="inferred from homology"/>
<feature type="domain" description="GspL periplasmic" evidence="11">
    <location>
        <begin position="290"/>
        <end position="439"/>
    </location>
</feature>
<evidence type="ECO:0000256" key="4">
    <source>
        <dbReference type="ARBA" id="ARBA00022475"/>
    </source>
</evidence>
<name>A0ABW1YU99_9GAMM</name>
<evidence type="ECO:0000256" key="9">
    <source>
        <dbReference type="ARBA" id="ARBA00023136"/>
    </source>
</evidence>
<keyword evidence="3" id="KW-0813">Transport</keyword>
<comment type="similarity">
    <text evidence="2">Belongs to the GSP L family.</text>
</comment>
<dbReference type="Pfam" id="PF12693">
    <property type="entry name" value="GspL_C"/>
    <property type="match status" value="1"/>
</dbReference>
<sequence length="439" mass="48429">MVTINSLSADKSNTTPGRQLMLLRLSEGEGVNAPLQLHCWSHSGWRRAALDDAFVQAFNPGCEEIGNARDAMQLSFNEGTRVLLLLPGTWVWSGVEAIPKAARRQSNAVGYMVEERLAEDVEDLHFVCQPRSGDLCSVYAIALEKMDALHSQVQRLQWPLMAAIPDYQLLDLLGGDNALWLDGDQAHIWQGAGHGLSLRRQYLQPLLASLADGEGEEGDEEMQQQLQLLGAGEQDAMTVAELESLLGDRLQRVEQPAEEALLTHCKPARLANLMTGEYQLADGSDERDWWHRPAKIAAACFIAQLLLFAAAGGYFQWRASGTEAEAQALFSELFPQDRPRADIRRQIEGYLKRAGSSGGSFGSQMQLLSRVWGQHKGGALKLQSLRFDGNRGEMVLQLQAPNLADLDTFVGRLGEGEFRAELLAANELEKGVSGRIRLR</sequence>
<evidence type="ECO:0000259" key="11">
    <source>
        <dbReference type="Pfam" id="PF12693"/>
    </source>
</evidence>
<feature type="domain" description="GspL cytoplasmic actin-ATPase-like" evidence="10">
    <location>
        <begin position="80"/>
        <end position="210"/>
    </location>
</feature>
<comment type="subcellular location">
    <subcellularLocation>
        <location evidence="1">Cell inner membrane</location>
        <topology evidence="1">Single-pass membrane protein</topology>
    </subcellularLocation>
</comment>
<dbReference type="InterPro" id="IPR007812">
    <property type="entry name" value="T2SS_protein-GspL"/>
</dbReference>
<keyword evidence="8" id="KW-1133">Transmembrane helix</keyword>
<protein>
    <submittedName>
        <fullName evidence="12">Type II secretion system protein GspL</fullName>
    </submittedName>
</protein>
<dbReference type="CDD" id="cd24017">
    <property type="entry name" value="ASKHA_T2SSL_N"/>
    <property type="match status" value="1"/>
</dbReference>
<dbReference type="Gene3D" id="3.30.420.380">
    <property type="match status" value="1"/>
</dbReference>
<keyword evidence="6" id="KW-0812">Transmembrane</keyword>
<keyword evidence="4" id="KW-1003">Cell membrane</keyword>
<evidence type="ECO:0000256" key="6">
    <source>
        <dbReference type="ARBA" id="ARBA00022692"/>
    </source>
</evidence>
<dbReference type="Gene3D" id="3.30.1360.100">
    <property type="entry name" value="General secretion pathway protein M, EpsM"/>
    <property type="match status" value="1"/>
</dbReference>
<evidence type="ECO:0000259" key="10">
    <source>
        <dbReference type="Pfam" id="PF05134"/>
    </source>
</evidence>
<dbReference type="RefSeq" id="WP_193192590.1">
    <property type="nucleotide sequence ID" value="NZ_JACZFR010000030.1"/>
</dbReference>
<keyword evidence="7" id="KW-0653">Protein transport</keyword>
<keyword evidence="5" id="KW-0997">Cell inner membrane</keyword>
<accession>A0ABW1YU99</accession>
<evidence type="ECO:0000256" key="3">
    <source>
        <dbReference type="ARBA" id="ARBA00022448"/>
    </source>
</evidence>
<keyword evidence="9" id="KW-0472">Membrane</keyword>
<keyword evidence="13" id="KW-1185">Reference proteome</keyword>
<dbReference type="SUPFAM" id="SSF53067">
    <property type="entry name" value="Actin-like ATPase domain"/>
    <property type="match status" value="1"/>
</dbReference>
<dbReference type="InterPro" id="IPR025691">
    <property type="entry name" value="GspL_pp_dom"/>
</dbReference>
<evidence type="ECO:0000313" key="12">
    <source>
        <dbReference type="EMBL" id="MFC6635657.1"/>
    </source>
</evidence>
<comment type="caution">
    <text evidence="12">The sequence shown here is derived from an EMBL/GenBank/DDBJ whole genome shotgun (WGS) entry which is preliminary data.</text>
</comment>
<reference evidence="13" key="1">
    <citation type="journal article" date="2019" name="Int. J. Syst. Evol. Microbiol.">
        <title>The Global Catalogue of Microorganisms (GCM) 10K type strain sequencing project: providing services to taxonomists for standard genome sequencing and annotation.</title>
        <authorList>
            <consortium name="The Broad Institute Genomics Platform"/>
            <consortium name="The Broad Institute Genome Sequencing Center for Infectious Disease"/>
            <person name="Wu L."/>
            <person name="Ma J."/>
        </authorList>
    </citation>
    <scope>NUCLEOTIDE SEQUENCE [LARGE SCALE GENOMIC DNA]</scope>
    <source>
        <strain evidence="13">CGMCC 1.13718</strain>
    </source>
</reference>
<dbReference type="NCBIfam" id="TIGR01709">
    <property type="entry name" value="typeII_sec_gspL"/>
    <property type="match status" value="1"/>
</dbReference>
<evidence type="ECO:0000256" key="7">
    <source>
        <dbReference type="ARBA" id="ARBA00022927"/>
    </source>
</evidence>
<evidence type="ECO:0000256" key="8">
    <source>
        <dbReference type="ARBA" id="ARBA00022989"/>
    </source>
</evidence>
<gene>
    <name evidence="12" type="primary">gspL</name>
    <name evidence="12" type="ORF">ACFQBM_20505</name>
</gene>
<evidence type="ECO:0000313" key="13">
    <source>
        <dbReference type="Proteomes" id="UP001596425"/>
    </source>
</evidence>